<dbReference type="Gene3D" id="4.10.170.10">
    <property type="entry name" value="p53-like tetramerisation domain"/>
    <property type="match status" value="1"/>
</dbReference>
<dbReference type="Pfam" id="PF07710">
    <property type="entry name" value="P53_tetramer"/>
    <property type="match status" value="1"/>
</dbReference>
<gene>
    <name evidence="3" type="primary">ORF219975</name>
</gene>
<dbReference type="InterPro" id="IPR010991">
    <property type="entry name" value="p53_tetrameristn"/>
</dbReference>
<sequence length="106" mass="11898">LSVAKKRKLNDDSDVYNLRVKGKDNYEILQKMRDALELAALLPLQAVDAYKLRQVETQKQPTTKYNPTDDVSSDASEDSTSSTLSTDSHSHSQAYEITSEAYDDIL</sequence>
<dbReference type="SUPFAM" id="SSF47719">
    <property type="entry name" value="p53 tetramerization domain"/>
    <property type="match status" value="1"/>
</dbReference>
<evidence type="ECO:0000313" key="3">
    <source>
        <dbReference type="EMBL" id="CEK98922.1"/>
    </source>
</evidence>
<dbReference type="GO" id="GO:0051262">
    <property type="term" value="P:protein tetramerization"/>
    <property type="evidence" value="ECO:0007669"/>
    <property type="project" value="InterPro"/>
</dbReference>
<proteinExistence type="predicted"/>
<dbReference type="AlphaFoldDB" id="A0A0B7C164"/>
<feature type="compositionally biased region" description="Polar residues" evidence="1">
    <location>
        <begin position="57"/>
        <end position="66"/>
    </location>
</feature>
<accession>A0A0B7C164</accession>
<protein>
    <recommendedName>
        <fullName evidence="2">p53 tetramerisation domain-containing protein</fullName>
    </recommendedName>
</protein>
<feature type="non-terminal residue" evidence="3">
    <location>
        <position position="106"/>
    </location>
</feature>
<feature type="compositionally biased region" description="Low complexity" evidence="1">
    <location>
        <begin position="78"/>
        <end position="87"/>
    </location>
</feature>
<feature type="non-terminal residue" evidence="3">
    <location>
        <position position="1"/>
    </location>
</feature>
<evidence type="ECO:0000256" key="1">
    <source>
        <dbReference type="SAM" id="MobiDB-lite"/>
    </source>
</evidence>
<name>A0A0B7C164_9EUPU</name>
<organism evidence="3">
    <name type="scientific">Arion vulgaris</name>
    <dbReference type="NCBI Taxonomy" id="1028688"/>
    <lineage>
        <taxon>Eukaryota</taxon>
        <taxon>Metazoa</taxon>
        <taxon>Spiralia</taxon>
        <taxon>Lophotrochozoa</taxon>
        <taxon>Mollusca</taxon>
        <taxon>Gastropoda</taxon>
        <taxon>Heterobranchia</taxon>
        <taxon>Euthyneura</taxon>
        <taxon>Panpulmonata</taxon>
        <taxon>Eupulmonata</taxon>
        <taxon>Stylommatophora</taxon>
        <taxon>Helicina</taxon>
        <taxon>Arionoidea</taxon>
        <taxon>Arionidae</taxon>
        <taxon>Arion</taxon>
    </lineage>
</organism>
<dbReference type="EMBL" id="HACG01052051">
    <property type="protein sequence ID" value="CEK98922.1"/>
    <property type="molecule type" value="Transcribed_RNA"/>
</dbReference>
<evidence type="ECO:0000259" key="2">
    <source>
        <dbReference type="Pfam" id="PF07710"/>
    </source>
</evidence>
<feature type="domain" description="p53 tetramerisation" evidence="2">
    <location>
        <begin position="5"/>
        <end position="44"/>
    </location>
</feature>
<reference evidence="3" key="1">
    <citation type="submission" date="2014-12" db="EMBL/GenBank/DDBJ databases">
        <title>Insight into the proteome of Arion vulgaris.</title>
        <authorList>
            <person name="Aradska J."/>
            <person name="Bulat T."/>
            <person name="Smidak R."/>
            <person name="Sarate P."/>
            <person name="Gangsoo J."/>
            <person name="Sialana F."/>
            <person name="Bilban M."/>
            <person name="Lubec G."/>
        </authorList>
    </citation>
    <scope>NUCLEOTIDE SEQUENCE</scope>
    <source>
        <tissue evidence="3">Skin</tissue>
    </source>
</reference>
<feature type="region of interest" description="Disordered" evidence="1">
    <location>
        <begin position="55"/>
        <end position="106"/>
    </location>
</feature>
<dbReference type="InterPro" id="IPR036674">
    <property type="entry name" value="p53_tetramer_sf"/>
</dbReference>